<comment type="caution">
    <text evidence="5">The sequence shown here is derived from an EMBL/GenBank/DDBJ whole genome shotgun (WGS) entry which is preliminary data.</text>
</comment>
<keyword evidence="2" id="KW-0436">Ligase</keyword>
<evidence type="ECO:0000313" key="5">
    <source>
        <dbReference type="EMBL" id="KPL51502.1"/>
    </source>
</evidence>
<dbReference type="RefSeq" id="WP_054357664.1">
    <property type="nucleotide sequence ID" value="NZ_LJYW01000001.1"/>
</dbReference>
<dbReference type="PANTHER" id="PTHR43201">
    <property type="entry name" value="ACYL-COA SYNTHETASE"/>
    <property type="match status" value="1"/>
</dbReference>
<evidence type="ECO:0000259" key="4">
    <source>
        <dbReference type="Pfam" id="PF13193"/>
    </source>
</evidence>
<name>A0A0P6VXF8_9HYPH</name>
<dbReference type="GO" id="GO:0006631">
    <property type="term" value="P:fatty acid metabolic process"/>
    <property type="evidence" value="ECO:0007669"/>
    <property type="project" value="TreeGrafter"/>
</dbReference>
<reference evidence="5 6" key="1">
    <citation type="submission" date="2015-09" db="EMBL/GenBank/DDBJ databases">
        <authorList>
            <person name="Jackson K.R."/>
            <person name="Lunt B.L."/>
            <person name="Fisher J.N.B."/>
            <person name="Gardner A.V."/>
            <person name="Bailey M.E."/>
            <person name="Deus L.M."/>
            <person name="Earl A.S."/>
            <person name="Gibby P.D."/>
            <person name="Hartmann K.A."/>
            <person name="Liu J.E."/>
            <person name="Manci A.M."/>
            <person name="Nielsen D.A."/>
            <person name="Solomon M.B."/>
            <person name="Breakwell D.P."/>
            <person name="Burnett S.H."/>
            <person name="Grose J.H."/>
        </authorList>
    </citation>
    <scope>NUCLEOTIDE SEQUENCE [LARGE SCALE GENOMIC DNA]</scope>
    <source>
        <strain evidence="5 6">16</strain>
    </source>
</reference>
<evidence type="ECO:0000256" key="1">
    <source>
        <dbReference type="ARBA" id="ARBA00006432"/>
    </source>
</evidence>
<dbReference type="InterPro" id="IPR025110">
    <property type="entry name" value="AMP-bd_C"/>
</dbReference>
<protein>
    <submittedName>
        <fullName evidence="5">AMP-dependent synthetase</fullName>
    </submittedName>
</protein>
<gene>
    <name evidence="5" type="ORF">ABB55_04020</name>
</gene>
<organism evidence="5 6">
    <name type="scientific">Prosthecodimorpha hirschii</name>
    <dbReference type="NCBI Taxonomy" id="665126"/>
    <lineage>
        <taxon>Bacteria</taxon>
        <taxon>Pseudomonadati</taxon>
        <taxon>Pseudomonadota</taxon>
        <taxon>Alphaproteobacteria</taxon>
        <taxon>Hyphomicrobiales</taxon>
        <taxon>Ancalomicrobiaceae</taxon>
        <taxon>Prosthecodimorpha</taxon>
    </lineage>
</organism>
<dbReference type="Pfam" id="PF00501">
    <property type="entry name" value="AMP-binding"/>
    <property type="match status" value="1"/>
</dbReference>
<reference evidence="5 6" key="2">
    <citation type="submission" date="2015-10" db="EMBL/GenBank/DDBJ databases">
        <title>Draft Genome Sequence of Prosthecomicrobium hirschii ATCC 27832.</title>
        <authorList>
            <person name="Daniel J."/>
            <person name="Givan S.A."/>
            <person name="Brun Y.V."/>
            <person name="Brown P.J."/>
        </authorList>
    </citation>
    <scope>NUCLEOTIDE SEQUENCE [LARGE SCALE GENOMIC DNA]</scope>
    <source>
        <strain evidence="5 6">16</strain>
    </source>
</reference>
<evidence type="ECO:0000256" key="2">
    <source>
        <dbReference type="ARBA" id="ARBA00022598"/>
    </source>
</evidence>
<dbReference type="STRING" id="665126.ABB55_04020"/>
<evidence type="ECO:0000259" key="3">
    <source>
        <dbReference type="Pfam" id="PF00501"/>
    </source>
</evidence>
<dbReference type="Pfam" id="PF13193">
    <property type="entry name" value="AMP-binding_C"/>
    <property type="match status" value="1"/>
</dbReference>
<dbReference type="InterPro" id="IPR042099">
    <property type="entry name" value="ANL_N_sf"/>
</dbReference>
<dbReference type="GO" id="GO:0031956">
    <property type="term" value="F:medium-chain fatty acid-CoA ligase activity"/>
    <property type="evidence" value="ECO:0007669"/>
    <property type="project" value="TreeGrafter"/>
</dbReference>
<feature type="domain" description="AMP-binding enzyme C-terminal" evidence="4">
    <location>
        <begin position="438"/>
        <end position="515"/>
    </location>
</feature>
<keyword evidence="6" id="KW-1185">Reference proteome</keyword>
<accession>A0A0P6VXF8</accession>
<dbReference type="Gene3D" id="3.30.300.30">
    <property type="match status" value="1"/>
</dbReference>
<feature type="domain" description="AMP-dependent synthetase/ligase" evidence="3">
    <location>
        <begin position="14"/>
        <end position="387"/>
    </location>
</feature>
<dbReference type="InterPro" id="IPR020845">
    <property type="entry name" value="AMP-binding_CS"/>
</dbReference>
<dbReference type="InterPro" id="IPR000873">
    <property type="entry name" value="AMP-dep_synth/lig_dom"/>
</dbReference>
<evidence type="ECO:0000313" key="6">
    <source>
        <dbReference type="Proteomes" id="UP000048984"/>
    </source>
</evidence>
<dbReference type="InterPro" id="IPR045851">
    <property type="entry name" value="AMP-bd_C_sf"/>
</dbReference>
<dbReference type="Proteomes" id="UP000048984">
    <property type="component" value="Unassembled WGS sequence"/>
</dbReference>
<dbReference type="PANTHER" id="PTHR43201:SF5">
    <property type="entry name" value="MEDIUM-CHAIN ACYL-COA LIGASE ACSF2, MITOCHONDRIAL"/>
    <property type="match status" value="1"/>
</dbReference>
<dbReference type="PROSITE" id="PS00455">
    <property type="entry name" value="AMP_BINDING"/>
    <property type="match status" value="1"/>
</dbReference>
<dbReference type="EMBL" id="LJYW01000001">
    <property type="protein sequence ID" value="KPL51502.1"/>
    <property type="molecule type" value="Genomic_DNA"/>
</dbReference>
<sequence length="531" mass="57946">MPMPSSRTVPALLAEQAARYPDHEALVAGPVRYTYATLRDEVRAFAKGLIALGFGKGSRIAILMGNKPEWVVADLAICSIGGIMVAVNTWVTTRELHYILKHSDADGLVVADRFLKYDYVAMLAEMEPHAESLPCLKTIIHVGAAGPKGSIAFADVFARGRPVPDAALASAEAAISPLDVTYLLYTSGSTSTPKGVQIQHFGLIENMWNIGERMHVTAEDRLWLVVSLYWGLGCENALFNMLTHGACTVLQEHFDAGEALAILESERCTLFYGTPNIAQALDEHPDRPKYDLSRLRSGGSTGSPEQFQRLIKLGVTEICHIYGLTETYGNCTVSDGRLDPPEKRYASVGRPLPGVDLRIVDPETFAPRGVGEPGEVQMKGYVTIGYYKDEDKNRASFTPDGYFRTGDLGFLDADGFLFFRGRLKEMIKTGGINVAPAEVEEILMAEPAVKVAYVVGVPDAVRDEIIGAVVVAEPGAEITEAQLMDRCRRELAAYKLPRAFRFVKEADLPLTTTGKVQKNRLAEFFQPAAAG</sequence>
<dbReference type="Gene3D" id="3.40.50.12780">
    <property type="entry name" value="N-terminal domain of ligase-like"/>
    <property type="match status" value="1"/>
</dbReference>
<comment type="similarity">
    <text evidence="1">Belongs to the ATP-dependent AMP-binding enzyme family.</text>
</comment>
<dbReference type="SUPFAM" id="SSF56801">
    <property type="entry name" value="Acetyl-CoA synthetase-like"/>
    <property type="match status" value="1"/>
</dbReference>
<proteinExistence type="inferred from homology"/>
<dbReference type="AlphaFoldDB" id="A0A0P6VXF8"/>